<dbReference type="EnsemblPlants" id="AET2Gv20251300.8">
    <property type="protein sequence ID" value="AET2Gv20251300.8"/>
    <property type="gene ID" value="AET2Gv20251300"/>
</dbReference>
<organism evidence="2 3">
    <name type="scientific">Aegilops tauschii subsp. strangulata</name>
    <name type="common">Goatgrass</name>
    <dbReference type="NCBI Taxonomy" id="200361"/>
    <lineage>
        <taxon>Eukaryota</taxon>
        <taxon>Viridiplantae</taxon>
        <taxon>Streptophyta</taxon>
        <taxon>Embryophyta</taxon>
        <taxon>Tracheophyta</taxon>
        <taxon>Spermatophyta</taxon>
        <taxon>Magnoliopsida</taxon>
        <taxon>Liliopsida</taxon>
        <taxon>Poales</taxon>
        <taxon>Poaceae</taxon>
        <taxon>BOP clade</taxon>
        <taxon>Pooideae</taxon>
        <taxon>Triticodae</taxon>
        <taxon>Triticeae</taxon>
        <taxon>Triticinae</taxon>
        <taxon>Aegilops</taxon>
    </lineage>
</organism>
<keyword evidence="3" id="KW-1185">Reference proteome</keyword>
<evidence type="ECO:0000256" key="1">
    <source>
        <dbReference type="SAM" id="SignalP"/>
    </source>
</evidence>
<sequence length="98" mass="10915">LYSMYWLLFCHVSSLQVLVDFVGAIDEDWLYQSSSVVSFSSYLDDITVYFQTMPQTTSAVALWVVKLDALIAPHFAQADSGRGLGKGSIQTRSQACLR</sequence>
<evidence type="ECO:0000313" key="2">
    <source>
        <dbReference type="EnsemblPlants" id="AET2Gv20251300.8"/>
    </source>
</evidence>
<proteinExistence type="predicted"/>
<dbReference type="Proteomes" id="UP000015105">
    <property type="component" value="Chromosome 2D"/>
</dbReference>
<reference evidence="3" key="2">
    <citation type="journal article" date="2017" name="Nat. Plants">
        <title>The Aegilops tauschii genome reveals multiple impacts of transposons.</title>
        <authorList>
            <person name="Zhao G."/>
            <person name="Zou C."/>
            <person name="Li K."/>
            <person name="Wang K."/>
            <person name="Li T."/>
            <person name="Gao L."/>
            <person name="Zhang X."/>
            <person name="Wang H."/>
            <person name="Yang Z."/>
            <person name="Liu X."/>
            <person name="Jiang W."/>
            <person name="Mao L."/>
            <person name="Kong X."/>
            <person name="Jiao Y."/>
            <person name="Jia J."/>
        </authorList>
    </citation>
    <scope>NUCLEOTIDE SEQUENCE [LARGE SCALE GENOMIC DNA]</scope>
    <source>
        <strain evidence="3">cv. AL8/78</strain>
    </source>
</reference>
<keyword evidence="1" id="KW-0732">Signal</keyword>
<dbReference type="Gramene" id="AET2Gv20251300.8">
    <property type="protein sequence ID" value="AET2Gv20251300.8"/>
    <property type="gene ID" value="AET2Gv20251300"/>
</dbReference>
<reference evidence="2" key="3">
    <citation type="journal article" date="2017" name="Nature">
        <title>Genome sequence of the progenitor of the wheat D genome Aegilops tauschii.</title>
        <authorList>
            <person name="Luo M.C."/>
            <person name="Gu Y.Q."/>
            <person name="Puiu D."/>
            <person name="Wang H."/>
            <person name="Twardziok S.O."/>
            <person name="Deal K.R."/>
            <person name="Huo N."/>
            <person name="Zhu T."/>
            <person name="Wang L."/>
            <person name="Wang Y."/>
            <person name="McGuire P.E."/>
            <person name="Liu S."/>
            <person name="Long H."/>
            <person name="Ramasamy R.K."/>
            <person name="Rodriguez J.C."/>
            <person name="Van S.L."/>
            <person name="Yuan L."/>
            <person name="Wang Z."/>
            <person name="Xia Z."/>
            <person name="Xiao L."/>
            <person name="Anderson O.D."/>
            <person name="Ouyang S."/>
            <person name="Liang Y."/>
            <person name="Zimin A.V."/>
            <person name="Pertea G."/>
            <person name="Qi P."/>
            <person name="Bennetzen J.L."/>
            <person name="Dai X."/>
            <person name="Dawson M.W."/>
            <person name="Muller H.G."/>
            <person name="Kugler K."/>
            <person name="Rivarola-Duarte L."/>
            <person name="Spannagl M."/>
            <person name="Mayer K.F.X."/>
            <person name="Lu F.H."/>
            <person name="Bevan M.W."/>
            <person name="Leroy P."/>
            <person name="Li P."/>
            <person name="You F.M."/>
            <person name="Sun Q."/>
            <person name="Liu Z."/>
            <person name="Lyons E."/>
            <person name="Wicker T."/>
            <person name="Salzberg S.L."/>
            <person name="Devos K.M."/>
            <person name="Dvorak J."/>
        </authorList>
    </citation>
    <scope>NUCLEOTIDE SEQUENCE [LARGE SCALE GENOMIC DNA]</scope>
    <source>
        <strain evidence="2">cv. AL8/78</strain>
    </source>
</reference>
<feature type="chain" id="PRO_5019412202" evidence="1">
    <location>
        <begin position="25"/>
        <end position="98"/>
    </location>
</feature>
<feature type="signal peptide" evidence="1">
    <location>
        <begin position="1"/>
        <end position="24"/>
    </location>
</feature>
<reference evidence="2" key="5">
    <citation type="journal article" date="2021" name="G3 (Bethesda)">
        <title>Aegilops tauschii genome assembly Aet v5.0 features greater sequence contiguity and improved annotation.</title>
        <authorList>
            <person name="Wang L."/>
            <person name="Zhu T."/>
            <person name="Rodriguez J.C."/>
            <person name="Deal K.R."/>
            <person name="Dubcovsky J."/>
            <person name="McGuire P.E."/>
            <person name="Lux T."/>
            <person name="Spannagl M."/>
            <person name="Mayer K.F.X."/>
            <person name="Baldrich P."/>
            <person name="Meyers B.C."/>
            <person name="Huo N."/>
            <person name="Gu Y.Q."/>
            <person name="Zhou H."/>
            <person name="Devos K.M."/>
            <person name="Bennetzen J.L."/>
            <person name="Unver T."/>
            <person name="Budak H."/>
            <person name="Gulick P.J."/>
            <person name="Galiba G."/>
            <person name="Kalapos B."/>
            <person name="Nelson D.R."/>
            <person name="Li P."/>
            <person name="You F.M."/>
            <person name="Luo M.C."/>
            <person name="Dvorak J."/>
        </authorList>
    </citation>
    <scope>NUCLEOTIDE SEQUENCE [LARGE SCALE GENOMIC DNA]</scope>
    <source>
        <strain evidence="2">cv. AL8/78</strain>
    </source>
</reference>
<accession>A0A453ASV4</accession>
<dbReference type="AlphaFoldDB" id="A0A453ASV4"/>
<reference evidence="2" key="4">
    <citation type="submission" date="2019-03" db="UniProtKB">
        <authorList>
            <consortium name="EnsemblPlants"/>
        </authorList>
    </citation>
    <scope>IDENTIFICATION</scope>
</reference>
<name>A0A453ASV4_AEGTS</name>
<evidence type="ECO:0000313" key="3">
    <source>
        <dbReference type="Proteomes" id="UP000015105"/>
    </source>
</evidence>
<reference evidence="3" key="1">
    <citation type="journal article" date="2014" name="Science">
        <title>Ancient hybridizations among the ancestral genomes of bread wheat.</title>
        <authorList>
            <consortium name="International Wheat Genome Sequencing Consortium,"/>
            <person name="Marcussen T."/>
            <person name="Sandve S.R."/>
            <person name="Heier L."/>
            <person name="Spannagl M."/>
            <person name="Pfeifer M."/>
            <person name="Jakobsen K.S."/>
            <person name="Wulff B.B."/>
            <person name="Steuernagel B."/>
            <person name="Mayer K.F."/>
            <person name="Olsen O.A."/>
        </authorList>
    </citation>
    <scope>NUCLEOTIDE SEQUENCE [LARGE SCALE GENOMIC DNA]</scope>
    <source>
        <strain evidence="3">cv. AL8/78</strain>
    </source>
</reference>
<protein>
    <submittedName>
        <fullName evidence="2">Uncharacterized protein</fullName>
    </submittedName>
</protein>